<gene>
    <name evidence="8" type="ORF">GPECTOR_665g791</name>
</gene>
<dbReference type="Gene3D" id="3.30.420.10">
    <property type="entry name" value="Ribonuclease H-like superfamily/Ribonuclease H"/>
    <property type="match status" value="1"/>
</dbReference>
<dbReference type="AlphaFoldDB" id="A0A150FUA5"/>
<dbReference type="InterPro" id="IPR001965">
    <property type="entry name" value="Znf_PHD"/>
</dbReference>
<evidence type="ECO:0000256" key="3">
    <source>
        <dbReference type="ARBA" id="ARBA00022833"/>
    </source>
</evidence>
<name>A0A150FUA5_GONPE</name>
<evidence type="ECO:0008006" key="10">
    <source>
        <dbReference type="Google" id="ProtNLM"/>
    </source>
</evidence>
<evidence type="ECO:0000256" key="4">
    <source>
        <dbReference type="PROSITE-ProRule" id="PRU00146"/>
    </source>
</evidence>
<dbReference type="InterPro" id="IPR013083">
    <property type="entry name" value="Znf_RING/FYVE/PHD"/>
</dbReference>
<evidence type="ECO:0000256" key="2">
    <source>
        <dbReference type="ARBA" id="ARBA00022771"/>
    </source>
</evidence>
<dbReference type="PROSITE" id="PS50016">
    <property type="entry name" value="ZF_PHD_2"/>
    <property type="match status" value="1"/>
</dbReference>
<dbReference type="Proteomes" id="UP000075714">
    <property type="component" value="Unassembled WGS sequence"/>
</dbReference>
<comment type="caution">
    <text evidence="8">The sequence shown here is derived from an EMBL/GenBank/DDBJ whole genome shotgun (WGS) entry which is preliminary data.</text>
</comment>
<dbReference type="STRING" id="33097.A0A150FUA5"/>
<organism evidence="8 9">
    <name type="scientific">Gonium pectorale</name>
    <name type="common">Green alga</name>
    <dbReference type="NCBI Taxonomy" id="33097"/>
    <lineage>
        <taxon>Eukaryota</taxon>
        <taxon>Viridiplantae</taxon>
        <taxon>Chlorophyta</taxon>
        <taxon>core chlorophytes</taxon>
        <taxon>Chlorophyceae</taxon>
        <taxon>CS clade</taxon>
        <taxon>Chlamydomonadales</taxon>
        <taxon>Volvocaceae</taxon>
        <taxon>Gonium</taxon>
    </lineage>
</organism>
<feature type="domain" description="PHD-type" evidence="6">
    <location>
        <begin position="341"/>
        <end position="391"/>
    </location>
</feature>
<evidence type="ECO:0000256" key="5">
    <source>
        <dbReference type="SAM" id="MobiDB-lite"/>
    </source>
</evidence>
<dbReference type="InterPro" id="IPR001584">
    <property type="entry name" value="Integrase_cat-core"/>
</dbReference>
<dbReference type="Pfam" id="PF00665">
    <property type="entry name" value="rve"/>
    <property type="match status" value="1"/>
</dbReference>
<evidence type="ECO:0000313" key="9">
    <source>
        <dbReference type="Proteomes" id="UP000075714"/>
    </source>
</evidence>
<evidence type="ECO:0000256" key="1">
    <source>
        <dbReference type="ARBA" id="ARBA00022723"/>
    </source>
</evidence>
<evidence type="ECO:0000259" key="6">
    <source>
        <dbReference type="PROSITE" id="PS50016"/>
    </source>
</evidence>
<dbReference type="PANTHER" id="PTHR37984">
    <property type="entry name" value="PROTEIN CBG26694"/>
    <property type="match status" value="1"/>
</dbReference>
<keyword evidence="3" id="KW-0862">Zinc</keyword>
<dbReference type="PANTHER" id="PTHR37984:SF5">
    <property type="entry name" value="PROTEIN NYNRIN-LIKE"/>
    <property type="match status" value="1"/>
</dbReference>
<sequence length="563" mass="60869">MSRDVEYVVNRCTLCDRANSSGNVVPSQLHSLPLRGPFYRWHIDLAGDLTPTPEGYRYVLVCVEAWTKHVEMIPLRTKGSQEVANAFLANVLARFSAPAEVVSDGGTEFQGAFAALLEQCFIDHRVTSPNHPQANGAAERVVQICKRALRKYCAEQGTTAAWVDYLPWILLGYRCSAQASTGKSPFELMYGAPPMVPVGTRHVFEAPLNPDQEPHQADQLLRLRADAVQRAAPAVGSNLLIAQHRDQHRYARVRAGGYKPRFTNFTVGDYVYVMLRNRNNTLQLPARETILRIVDVSDAGVATVIGRDGTSRKEHVSNLVPCHLQDIDPIVDPRIAIPPLDLACEVCAFPGDGRNMLLCDGCGTGWHLHCLTPPLKRVPGGTWTCPDCHAEGVTPQAVEARAVPAPRPPPAPKEPKAPSAKTLRAAEGLDNAPCLRRARDAATGAMIELRGTLHYLGPESRPHHLEARYTNGTMERLSLKGARAVAQAAGQRTNALAATLGPAGLANIPDIWDYSSPSARGAALLNLGCPAELAAVFPDRPSHTSTAGPAPTAAALDLLLDHL</sequence>
<keyword evidence="9" id="KW-1185">Reference proteome</keyword>
<evidence type="ECO:0000313" key="8">
    <source>
        <dbReference type="EMBL" id="KXZ41194.1"/>
    </source>
</evidence>
<dbReference type="PROSITE" id="PS01359">
    <property type="entry name" value="ZF_PHD_1"/>
    <property type="match status" value="1"/>
</dbReference>
<dbReference type="Pfam" id="PF00628">
    <property type="entry name" value="PHD"/>
    <property type="match status" value="1"/>
</dbReference>
<dbReference type="InterPro" id="IPR019786">
    <property type="entry name" value="Zinc_finger_PHD-type_CS"/>
</dbReference>
<reference evidence="9" key="1">
    <citation type="journal article" date="2016" name="Nat. Commun.">
        <title>The Gonium pectorale genome demonstrates co-option of cell cycle regulation during the evolution of multicellularity.</title>
        <authorList>
            <person name="Hanschen E.R."/>
            <person name="Marriage T.N."/>
            <person name="Ferris P.J."/>
            <person name="Hamaji T."/>
            <person name="Toyoda A."/>
            <person name="Fujiyama A."/>
            <person name="Neme R."/>
            <person name="Noguchi H."/>
            <person name="Minakuchi Y."/>
            <person name="Suzuki M."/>
            <person name="Kawai-Toyooka H."/>
            <person name="Smith D.R."/>
            <person name="Sparks H."/>
            <person name="Anderson J."/>
            <person name="Bakaric R."/>
            <person name="Luria V."/>
            <person name="Karger A."/>
            <person name="Kirschner M.W."/>
            <person name="Durand P.M."/>
            <person name="Michod R.E."/>
            <person name="Nozaki H."/>
            <person name="Olson B.J."/>
        </authorList>
    </citation>
    <scope>NUCLEOTIDE SEQUENCE [LARGE SCALE GENOMIC DNA]</scope>
    <source>
        <strain evidence="9">NIES-2863</strain>
    </source>
</reference>
<dbReference type="SMART" id="SM00249">
    <property type="entry name" value="PHD"/>
    <property type="match status" value="1"/>
</dbReference>
<dbReference type="InterPro" id="IPR036397">
    <property type="entry name" value="RNaseH_sf"/>
</dbReference>
<dbReference type="InterPro" id="IPR050951">
    <property type="entry name" value="Retrovirus_Pol_polyprotein"/>
</dbReference>
<dbReference type="InterPro" id="IPR011011">
    <property type="entry name" value="Znf_FYVE_PHD"/>
</dbReference>
<dbReference type="InterPro" id="IPR012337">
    <property type="entry name" value="RNaseH-like_sf"/>
</dbReference>
<keyword evidence="2 4" id="KW-0863">Zinc-finger</keyword>
<dbReference type="GO" id="GO:0008270">
    <property type="term" value="F:zinc ion binding"/>
    <property type="evidence" value="ECO:0007669"/>
    <property type="project" value="UniProtKB-KW"/>
</dbReference>
<protein>
    <recommendedName>
        <fullName evidence="10">Integrase catalytic domain-containing protein</fullName>
    </recommendedName>
</protein>
<dbReference type="GO" id="GO:0015074">
    <property type="term" value="P:DNA integration"/>
    <property type="evidence" value="ECO:0007669"/>
    <property type="project" value="InterPro"/>
</dbReference>
<evidence type="ECO:0000259" key="7">
    <source>
        <dbReference type="PROSITE" id="PS50994"/>
    </source>
</evidence>
<feature type="region of interest" description="Disordered" evidence="5">
    <location>
        <begin position="403"/>
        <end position="423"/>
    </location>
</feature>
<dbReference type="PROSITE" id="PS50994">
    <property type="entry name" value="INTEGRASE"/>
    <property type="match status" value="1"/>
</dbReference>
<proteinExistence type="predicted"/>
<dbReference type="SUPFAM" id="SSF53098">
    <property type="entry name" value="Ribonuclease H-like"/>
    <property type="match status" value="1"/>
</dbReference>
<dbReference type="Gene3D" id="3.30.40.10">
    <property type="entry name" value="Zinc/RING finger domain, C3HC4 (zinc finger)"/>
    <property type="match status" value="1"/>
</dbReference>
<dbReference type="GO" id="GO:0003676">
    <property type="term" value="F:nucleic acid binding"/>
    <property type="evidence" value="ECO:0007669"/>
    <property type="project" value="InterPro"/>
</dbReference>
<keyword evidence="1" id="KW-0479">Metal-binding</keyword>
<accession>A0A150FUA5</accession>
<dbReference type="EMBL" id="LSYV01000662">
    <property type="protein sequence ID" value="KXZ41194.1"/>
    <property type="molecule type" value="Genomic_DNA"/>
</dbReference>
<dbReference type="SUPFAM" id="SSF57903">
    <property type="entry name" value="FYVE/PHD zinc finger"/>
    <property type="match status" value="1"/>
</dbReference>
<dbReference type="InterPro" id="IPR019787">
    <property type="entry name" value="Znf_PHD-finger"/>
</dbReference>
<feature type="domain" description="Integrase catalytic" evidence="7">
    <location>
        <begin position="29"/>
        <end position="193"/>
    </location>
</feature>
<dbReference type="OrthoDB" id="2016337at2759"/>